<dbReference type="Pfam" id="PF01963">
    <property type="entry name" value="TraB_PrgY_gumN"/>
    <property type="match status" value="1"/>
</dbReference>
<dbReference type="InterPro" id="IPR002816">
    <property type="entry name" value="TraB/PrgY/GumN_fam"/>
</dbReference>
<sequence>MKRKLILVAFIALFSVFNICAQLLWKVSGNGLTKPNYLFGTHHLIEKEQINNFDKILALAAQSDAVVGELDMSDILSMQTKIMQSAMMPGKNIKDMISTADYAIVDTELKQLLGAGLEQLGVLKPMMLQTLFVTTVYLKSQNLTKQPEAVDILFQKAARDNAKAVVGLETVEQQAAIMFDSLPFNRQAEVLVKSVKEKQKGIELLKRLNVAYLAGNLIEIAKIDKEDDDMTPAERRPIYEGRNLKWAGQLPVLFKKQSCFVAVGCMHLVGETGLIAQLKKAGFKVEPVILQ</sequence>
<dbReference type="EMBL" id="CP002345">
    <property type="protein sequence ID" value="ADQ78246.1"/>
    <property type="molecule type" value="Genomic_DNA"/>
</dbReference>
<accession>E4T056</accession>
<dbReference type="PANTHER" id="PTHR40590:SF1">
    <property type="entry name" value="CYTOPLASMIC PROTEIN"/>
    <property type="match status" value="1"/>
</dbReference>
<evidence type="ECO:0000313" key="2">
    <source>
        <dbReference type="Proteomes" id="UP000008718"/>
    </source>
</evidence>
<keyword evidence="2" id="KW-1185">Reference proteome</keyword>
<dbReference type="InterPro" id="IPR047111">
    <property type="entry name" value="YbaP-like"/>
</dbReference>
<dbReference type="STRING" id="694427.Palpr_0084"/>
<dbReference type="eggNOG" id="COG3735">
    <property type="taxonomic scope" value="Bacteria"/>
</dbReference>
<dbReference type="CDD" id="cd14789">
    <property type="entry name" value="Tiki"/>
    <property type="match status" value="1"/>
</dbReference>
<reference evidence="1 2" key="2">
    <citation type="journal article" date="2011" name="Stand. Genomic Sci.">
        <title>Complete genome sequence of Paludibacter propionicigenes type strain (WB4).</title>
        <authorList>
            <person name="Gronow S."/>
            <person name="Munk C."/>
            <person name="Lapidus A."/>
            <person name="Nolan M."/>
            <person name="Lucas S."/>
            <person name="Hammon N."/>
            <person name="Deshpande S."/>
            <person name="Cheng J.F."/>
            <person name="Tapia R."/>
            <person name="Han C."/>
            <person name="Goodwin L."/>
            <person name="Pitluck S."/>
            <person name="Liolios K."/>
            <person name="Ivanova N."/>
            <person name="Mavromatis K."/>
            <person name="Mikhailova N."/>
            <person name="Pati A."/>
            <person name="Chen A."/>
            <person name="Palaniappan K."/>
            <person name="Land M."/>
            <person name="Hauser L."/>
            <person name="Chang Y.J."/>
            <person name="Jeffries C.D."/>
            <person name="Brambilla E."/>
            <person name="Rohde M."/>
            <person name="Goker M."/>
            <person name="Detter J.C."/>
            <person name="Woyke T."/>
            <person name="Bristow J."/>
            <person name="Eisen J.A."/>
            <person name="Markowitz V."/>
            <person name="Hugenholtz P."/>
            <person name="Kyrpides N.C."/>
            <person name="Klenk H.P."/>
        </authorList>
    </citation>
    <scope>NUCLEOTIDE SEQUENCE [LARGE SCALE GENOMIC DNA]</scope>
    <source>
        <strain evidence="2">DSM 17365 / JCM 13257 / WB4</strain>
    </source>
</reference>
<dbReference type="KEGG" id="ppn:Palpr_0084"/>
<dbReference type="OrthoDB" id="9798714at2"/>
<dbReference type="Proteomes" id="UP000008718">
    <property type="component" value="Chromosome"/>
</dbReference>
<dbReference type="HOGENOM" id="CLU_057525_1_1_10"/>
<proteinExistence type="predicted"/>
<dbReference type="RefSeq" id="WP_013443615.1">
    <property type="nucleotide sequence ID" value="NC_014734.1"/>
</dbReference>
<reference key="1">
    <citation type="submission" date="2010-11" db="EMBL/GenBank/DDBJ databases">
        <title>The complete genome of Paludibacter propionicigenes DSM 17365.</title>
        <authorList>
            <consortium name="US DOE Joint Genome Institute (JGI-PGF)"/>
            <person name="Lucas S."/>
            <person name="Copeland A."/>
            <person name="Lapidus A."/>
            <person name="Bruce D."/>
            <person name="Goodwin L."/>
            <person name="Pitluck S."/>
            <person name="Kyrpides N."/>
            <person name="Mavromatis K."/>
            <person name="Ivanova N."/>
            <person name="Munk A.C."/>
            <person name="Brettin T."/>
            <person name="Detter J.C."/>
            <person name="Han C."/>
            <person name="Tapia R."/>
            <person name="Land M."/>
            <person name="Hauser L."/>
            <person name="Markowitz V."/>
            <person name="Cheng J.-F."/>
            <person name="Hugenholtz P."/>
            <person name="Woyke T."/>
            <person name="Wu D."/>
            <person name="Gronow S."/>
            <person name="Wellnitz S."/>
            <person name="Brambilla E."/>
            <person name="Klenk H.-P."/>
            <person name="Eisen J.A."/>
        </authorList>
    </citation>
    <scope>NUCLEOTIDE SEQUENCE</scope>
    <source>
        <strain>WB4</strain>
    </source>
</reference>
<gene>
    <name evidence="1" type="ordered locus">Palpr_0084</name>
</gene>
<protein>
    <submittedName>
        <fullName evidence="1">GumN family protein</fullName>
    </submittedName>
</protein>
<dbReference type="PANTHER" id="PTHR40590">
    <property type="entry name" value="CYTOPLASMIC PROTEIN-RELATED"/>
    <property type="match status" value="1"/>
</dbReference>
<evidence type="ECO:0000313" key="1">
    <source>
        <dbReference type="EMBL" id="ADQ78246.1"/>
    </source>
</evidence>
<organism evidence="1 2">
    <name type="scientific">Paludibacter propionicigenes (strain DSM 17365 / JCM 13257 / WB4)</name>
    <dbReference type="NCBI Taxonomy" id="694427"/>
    <lineage>
        <taxon>Bacteria</taxon>
        <taxon>Pseudomonadati</taxon>
        <taxon>Bacteroidota</taxon>
        <taxon>Bacteroidia</taxon>
        <taxon>Bacteroidales</taxon>
        <taxon>Paludibacteraceae</taxon>
        <taxon>Paludibacter</taxon>
    </lineage>
</organism>
<name>E4T056_PALPW</name>
<dbReference type="AlphaFoldDB" id="E4T056"/>